<evidence type="ECO:0000313" key="2">
    <source>
        <dbReference type="Proteomes" id="UP000799778"/>
    </source>
</evidence>
<name>A0A6A5XHB5_9PLEO</name>
<evidence type="ECO:0000313" key="1">
    <source>
        <dbReference type="EMBL" id="KAF2011724.1"/>
    </source>
</evidence>
<reference evidence="1" key="1">
    <citation type="journal article" date="2020" name="Stud. Mycol.">
        <title>101 Dothideomycetes genomes: a test case for predicting lifestyles and emergence of pathogens.</title>
        <authorList>
            <person name="Haridas S."/>
            <person name="Albert R."/>
            <person name="Binder M."/>
            <person name="Bloem J."/>
            <person name="Labutti K."/>
            <person name="Salamov A."/>
            <person name="Andreopoulos B."/>
            <person name="Baker S."/>
            <person name="Barry K."/>
            <person name="Bills G."/>
            <person name="Bluhm B."/>
            <person name="Cannon C."/>
            <person name="Castanera R."/>
            <person name="Culley D."/>
            <person name="Daum C."/>
            <person name="Ezra D."/>
            <person name="Gonzalez J."/>
            <person name="Henrissat B."/>
            <person name="Kuo A."/>
            <person name="Liang C."/>
            <person name="Lipzen A."/>
            <person name="Lutzoni F."/>
            <person name="Magnuson J."/>
            <person name="Mondo S."/>
            <person name="Nolan M."/>
            <person name="Ohm R."/>
            <person name="Pangilinan J."/>
            <person name="Park H.-J."/>
            <person name="Ramirez L."/>
            <person name="Alfaro M."/>
            <person name="Sun H."/>
            <person name="Tritt A."/>
            <person name="Yoshinaga Y."/>
            <person name="Zwiers L.-H."/>
            <person name="Turgeon B."/>
            <person name="Goodwin S."/>
            <person name="Spatafora J."/>
            <person name="Crous P."/>
            <person name="Grigoriev I."/>
        </authorList>
    </citation>
    <scope>NUCLEOTIDE SEQUENCE</scope>
    <source>
        <strain evidence="1">CBS 175.79</strain>
    </source>
</reference>
<dbReference type="AlphaFoldDB" id="A0A6A5XHB5"/>
<keyword evidence="2" id="KW-1185">Reference proteome</keyword>
<proteinExistence type="predicted"/>
<dbReference type="Proteomes" id="UP000799778">
    <property type="component" value="Unassembled WGS sequence"/>
</dbReference>
<dbReference type="RefSeq" id="XP_033380063.1">
    <property type="nucleotide sequence ID" value="XM_033522793.1"/>
</dbReference>
<sequence>MRRSKIALCHTCLVQYPASSEELFLERWTNDITPLGNAPVTLCLHANARSHGAAKCRPDYDSTGLYLVMKYGEPSLV</sequence>
<dbReference type="GeneID" id="54280190"/>
<gene>
    <name evidence="1" type="ORF">BU24DRAFT_287841</name>
</gene>
<dbReference type="EMBL" id="ML978074">
    <property type="protein sequence ID" value="KAF2011724.1"/>
    <property type="molecule type" value="Genomic_DNA"/>
</dbReference>
<accession>A0A6A5XHB5</accession>
<organism evidence="1 2">
    <name type="scientific">Aaosphaeria arxii CBS 175.79</name>
    <dbReference type="NCBI Taxonomy" id="1450172"/>
    <lineage>
        <taxon>Eukaryota</taxon>
        <taxon>Fungi</taxon>
        <taxon>Dikarya</taxon>
        <taxon>Ascomycota</taxon>
        <taxon>Pezizomycotina</taxon>
        <taxon>Dothideomycetes</taxon>
        <taxon>Pleosporomycetidae</taxon>
        <taxon>Pleosporales</taxon>
        <taxon>Pleosporales incertae sedis</taxon>
        <taxon>Aaosphaeria</taxon>
    </lineage>
</organism>
<protein>
    <submittedName>
        <fullName evidence="1">Uncharacterized protein</fullName>
    </submittedName>
</protein>